<dbReference type="AlphaFoldDB" id="A0AAV5HQR7"/>
<dbReference type="Proteomes" id="UP001054252">
    <property type="component" value="Unassembled WGS sequence"/>
</dbReference>
<evidence type="ECO:0000313" key="1">
    <source>
        <dbReference type="EMBL" id="GKU89621.1"/>
    </source>
</evidence>
<keyword evidence="2" id="KW-1185">Reference proteome</keyword>
<protein>
    <submittedName>
        <fullName evidence="1">Uncharacterized protein</fullName>
    </submittedName>
</protein>
<comment type="caution">
    <text evidence="1">The sequence shown here is derived from an EMBL/GenBank/DDBJ whole genome shotgun (WGS) entry which is preliminary data.</text>
</comment>
<dbReference type="EMBL" id="BPVZ01000003">
    <property type="protein sequence ID" value="GKU89621.1"/>
    <property type="molecule type" value="Genomic_DNA"/>
</dbReference>
<accession>A0AAV5HQR7</accession>
<name>A0AAV5HQR7_9ROSI</name>
<gene>
    <name evidence="1" type="ORF">SLEP1_g3739</name>
</gene>
<reference evidence="1 2" key="1">
    <citation type="journal article" date="2021" name="Commun. Biol.">
        <title>The genome of Shorea leprosula (Dipterocarpaceae) highlights the ecological relevance of drought in aseasonal tropical rainforests.</title>
        <authorList>
            <person name="Ng K.K.S."/>
            <person name="Kobayashi M.J."/>
            <person name="Fawcett J.A."/>
            <person name="Hatakeyama M."/>
            <person name="Paape T."/>
            <person name="Ng C.H."/>
            <person name="Ang C.C."/>
            <person name="Tnah L.H."/>
            <person name="Lee C.T."/>
            <person name="Nishiyama T."/>
            <person name="Sese J."/>
            <person name="O'Brien M.J."/>
            <person name="Copetti D."/>
            <person name="Mohd Noor M.I."/>
            <person name="Ong R.C."/>
            <person name="Putra M."/>
            <person name="Sireger I.Z."/>
            <person name="Indrioko S."/>
            <person name="Kosugi Y."/>
            <person name="Izuno A."/>
            <person name="Isagi Y."/>
            <person name="Lee S.L."/>
            <person name="Shimizu K.K."/>
        </authorList>
    </citation>
    <scope>NUCLEOTIDE SEQUENCE [LARGE SCALE GENOMIC DNA]</scope>
    <source>
        <strain evidence="1">214</strain>
    </source>
</reference>
<organism evidence="1 2">
    <name type="scientific">Rubroshorea leprosula</name>
    <dbReference type="NCBI Taxonomy" id="152421"/>
    <lineage>
        <taxon>Eukaryota</taxon>
        <taxon>Viridiplantae</taxon>
        <taxon>Streptophyta</taxon>
        <taxon>Embryophyta</taxon>
        <taxon>Tracheophyta</taxon>
        <taxon>Spermatophyta</taxon>
        <taxon>Magnoliopsida</taxon>
        <taxon>eudicotyledons</taxon>
        <taxon>Gunneridae</taxon>
        <taxon>Pentapetalae</taxon>
        <taxon>rosids</taxon>
        <taxon>malvids</taxon>
        <taxon>Malvales</taxon>
        <taxon>Dipterocarpaceae</taxon>
        <taxon>Rubroshorea</taxon>
    </lineage>
</organism>
<evidence type="ECO:0000313" key="2">
    <source>
        <dbReference type="Proteomes" id="UP001054252"/>
    </source>
</evidence>
<sequence length="63" mass="7093">MPQYRARSRNNTPKTPIGVNGVCLYFGFKKFDRSVTVARGLSLLFCASKEAKPRTGKPRGMMR</sequence>
<proteinExistence type="predicted"/>